<evidence type="ECO:0000313" key="3">
    <source>
        <dbReference type="Proteomes" id="UP000006727"/>
    </source>
</evidence>
<dbReference type="OrthoDB" id="265717at2759"/>
<dbReference type="Gramene" id="Pp3c2_35250V3.2">
    <property type="protein sequence ID" value="Pp3c2_35250V3.2"/>
    <property type="gene ID" value="Pp3c2_35250"/>
</dbReference>
<dbReference type="AlphaFoldDB" id="A0A2K1L4E1"/>
<evidence type="ECO:0000313" key="2">
    <source>
        <dbReference type="EnsemblPlants" id="Pp3c2_35250V3.1"/>
    </source>
</evidence>
<reference evidence="1 3" key="1">
    <citation type="journal article" date="2008" name="Science">
        <title>The Physcomitrella genome reveals evolutionary insights into the conquest of land by plants.</title>
        <authorList>
            <person name="Rensing S."/>
            <person name="Lang D."/>
            <person name="Zimmer A."/>
            <person name="Terry A."/>
            <person name="Salamov A."/>
            <person name="Shapiro H."/>
            <person name="Nishiyama T."/>
            <person name="Perroud P.-F."/>
            <person name="Lindquist E."/>
            <person name="Kamisugi Y."/>
            <person name="Tanahashi T."/>
            <person name="Sakakibara K."/>
            <person name="Fujita T."/>
            <person name="Oishi K."/>
            <person name="Shin-I T."/>
            <person name="Kuroki Y."/>
            <person name="Toyoda A."/>
            <person name="Suzuki Y."/>
            <person name="Hashimoto A."/>
            <person name="Yamaguchi K."/>
            <person name="Sugano A."/>
            <person name="Kohara Y."/>
            <person name="Fujiyama A."/>
            <person name="Anterola A."/>
            <person name="Aoki S."/>
            <person name="Ashton N."/>
            <person name="Barbazuk W.B."/>
            <person name="Barker E."/>
            <person name="Bennetzen J."/>
            <person name="Bezanilla M."/>
            <person name="Blankenship R."/>
            <person name="Cho S.H."/>
            <person name="Dutcher S."/>
            <person name="Estelle M."/>
            <person name="Fawcett J.A."/>
            <person name="Gundlach H."/>
            <person name="Hanada K."/>
            <person name="Heyl A."/>
            <person name="Hicks K.A."/>
            <person name="Hugh J."/>
            <person name="Lohr M."/>
            <person name="Mayer K."/>
            <person name="Melkozernov A."/>
            <person name="Murata T."/>
            <person name="Nelson D."/>
            <person name="Pils B."/>
            <person name="Prigge M."/>
            <person name="Reiss B."/>
            <person name="Renner T."/>
            <person name="Rombauts S."/>
            <person name="Rushton P."/>
            <person name="Sanderfoot A."/>
            <person name="Schween G."/>
            <person name="Shiu S.-H."/>
            <person name="Stueber K."/>
            <person name="Theodoulou F.L."/>
            <person name="Tu H."/>
            <person name="Van de Peer Y."/>
            <person name="Verrier P.J."/>
            <person name="Waters E."/>
            <person name="Wood A."/>
            <person name="Yang L."/>
            <person name="Cove D."/>
            <person name="Cuming A."/>
            <person name="Hasebe M."/>
            <person name="Lucas S."/>
            <person name="Mishler D.B."/>
            <person name="Reski R."/>
            <person name="Grigoriev I."/>
            <person name="Quatrano R.S."/>
            <person name="Boore J.L."/>
        </authorList>
    </citation>
    <scope>NUCLEOTIDE SEQUENCE [LARGE SCALE GENOMIC DNA]</scope>
    <source>
        <strain evidence="2 3">cv. Gransden 2004</strain>
    </source>
</reference>
<keyword evidence="3" id="KW-1185">Reference proteome</keyword>
<evidence type="ECO:0000313" key="1">
    <source>
        <dbReference type="EMBL" id="PNR60871.1"/>
    </source>
</evidence>
<dbReference type="Gramene" id="Pp3c2_35250V3.4">
    <property type="protein sequence ID" value="Pp3c2_35250V3.4"/>
    <property type="gene ID" value="Pp3c2_35250"/>
</dbReference>
<dbReference type="PaxDb" id="3218-PP1S76_124V6.1"/>
<reference evidence="1 3" key="2">
    <citation type="journal article" date="2018" name="Plant J.">
        <title>The Physcomitrella patens chromosome-scale assembly reveals moss genome structure and evolution.</title>
        <authorList>
            <person name="Lang D."/>
            <person name="Ullrich K.K."/>
            <person name="Murat F."/>
            <person name="Fuchs J."/>
            <person name="Jenkins J."/>
            <person name="Haas F.B."/>
            <person name="Piednoel M."/>
            <person name="Gundlach H."/>
            <person name="Van Bel M."/>
            <person name="Meyberg R."/>
            <person name="Vives C."/>
            <person name="Morata J."/>
            <person name="Symeonidi A."/>
            <person name="Hiss M."/>
            <person name="Muchero W."/>
            <person name="Kamisugi Y."/>
            <person name="Saleh O."/>
            <person name="Blanc G."/>
            <person name="Decker E.L."/>
            <person name="van Gessel N."/>
            <person name="Grimwood J."/>
            <person name="Hayes R.D."/>
            <person name="Graham S.W."/>
            <person name="Gunter L.E."/>
            <person name="McDaniel S.F."/>
            <person name="Hoernstein S.N.W."/>
            <person name="Larsson A."/>
            <person name="Li F.W."/>
            <person name="Perroud P.F."/>
            <person name="Phillips J."/>
            <person name="Ranjan P."/>
            <person name="Rokshar D.S."/>
            <person name="Rothfels C.J."/>
            <person name="Schneider L."/>
            <person name="Shu S."/>
            <person name="Stevenson D.W."/>
            <person name="Thummler F."/>
            <person name="Tillich M."/>
            <person name="Villarreal Aguilar J.C."/>
            <person name="Widiez T."/>
            <person name="Wong G.K."/>
            <person name="Wymore A."/>
            <person name="Zhang Y."/>
            <person name="Zimmer A.D."/>
            <person name="Quatrano R.S."/>
            <person name="Mayer K.F.X."/>
            <person name="Goodstein D."/>
            <person name="Casacuberta J.M."/>
            <person name="Vandepoele K."/>
            <person name="Reski R."/>
            <person name="Cuming A.C."/>
            <person name="Tuskan G.A."/>
            <person name="Maumus F."/>
            <person name="Salse J."/>
            <person name="Schmutz J."/>
            <person name="Rensing S.A."/>
        </authorList>
    </citation>
    <scope>NUCLEOTIDE SEQUENCE [LARGE SCALE GENOMIC DNA]</scope>
    <source>
        <strain evidence="2 3">cv. Gransden 2004</strain>
    </source>
</reference>
<dbReference type="EnsemblPlants" id="Pp3c2_35250V3.4">
    <property type="protein sequence ID" value="Pp3c2_35250V3.4"/>
    <property type="gene ID" value="Pp3c2_35250"/>
</dbReference>
<dbReference type="Gramene" id="Pp3c2_35250V3.1">
    <property type="protein sequence ID" value="Pp3c2_35250V3.1"/>
    <property type="gene ID" value="Pp3c2_35250"/>
</dbReference>
<accession>A0A2K1L4E1</accession>
<dbReference type="Proteomes" id="UP000006727">
    <property type="component" value="Chromosome 2"/>
</dbReference>
<dbReference type="EnsemblPlants" id="Pp3c2_35250V3.2">
    <property type="protein sequence ID" value="Pp3c2_35250V3.2"/>
    <property type="gene ID" value="Pp3c2_35250"/>
</dbReference>
<dbReference type="STRING" id="3218.A0A2K1L4E1"/>
<protein>
    <submittedName>
        <fullName evidence="1 2">Uncharacterized protein</fullName>
    </submittedName>
</protein>
<organism evidence="1">
    <name type="scientific">Physcomitrium patens</name>
    <name type="common">Spreading-leaved earth moss</name>
    <name type="synonym">Physcomitrella patens</name>
    <dbReference type="NCBI Taxonomy" id="3218"/>
    <lineage>
        <taxon>Eukaryota</taxon>
        <taxon>Viridiplantae</taxon>
        <taxon>Streptophyta</taxon>
        <taxon>Embryophyta</taxon>
        <taxon>Bryophyta</taxon>
        <taxon>Bryophytina</taxon>
        <taxon>Bryopsida</taxon>
        <taxon>Funariidae</taxon>
        <taxon>Funariales</taxon>
        <taxon>Funariaceae</taxon>
        <taxon>Physcomitrium</taxon>
    </lineage>
</organism>
<dbReference type="RefSeq" id="XP_024401677.1">
    <property type="nucleotide sequence ID" value="XM_024545909.2"/>
</dbReference>
<dbReference type="GeneID" id="112294908"/>
<gene>
    <name evidence="2" type="primary">LOC112294908</name>
    <name evidence="1" type="ORF">PHYPA_003664</name>
</gene>
<dbReference type="OMA" id="IVYVNRY"/>
<name>A0A2K1L4E1_PHYPA</name>
<proteinExistence type="predicted"/>
<dbReference type="Gramene" id="Pp3c2_35250V3.3">
    <property type="protein sequence ID" value="Pp3c2_35250V3.3"/>
    <property type="gene ID" value="Pp3c2_35250"/>
</dbReference>
<sequence>MSHDVSESLGGNAYPELQAHLEGLKAAAEAAGSCLFHEINDAVTWKKPAFFTCSSGVMLWGQLHSLMQGSVEKNLDSQLGPYTKNKPGDCHSTILQQAFRYRVPARKGLWKVEVAYLGGVASSPPIGFVCHNVDVDGADLLLRAAVVGASLSNDHQDREIVFVNRYDWGRWGCCRGDTLVTEILEPEENSKGLGKKTSSEDKFDDEEYSEYLVANRFMLVDAQGFPHLVQALKDGKKLDRQNYLFSYQKDSTSSSTTPSEESPSDSFGVNLCIDEFDYELGWMAFQNGELVGFVYDGVYCDLDASRLRYGETVVEKPVDTSHSDDCGDFSYGKAINPFH</sequence>
<dbReference type="EnsemblPlants" id="Pp3c2_35250V3.3">
    <property type="protein sequence ID" value="Pp3c2_35250V3.3"/>
    <property type="gene ID" value="Pp3c2_35250"/>
</dbReference>
<reference evidence="2" key="3">
    <citation type="submission" date="2020-12" db="UniProtKB">
        <authorList>
            <consortium name="EnsemblPlants"/>
        </authorList>
    </citation>
    <scope>IDENTIFICATION</scope>
</reference>
<dbReference type="EnsemblPlants" id="Pp3c2_35250V3.1">
    <property type="protein sequence ID" value="Pp3c2_35250V3.1"/>
    <property type="gene ID" value="Pp3c2_35250"/>
</dbReference>
<dbReference type="EMBL" id="ABEU02000002">
    <property type="protein sequence ID" value="PNR60871.1"/>
    <property type="molecule type" value="Genomic_DNA"/>
</dbReference>
<dbReference type="KEGG" id="ppp:112294908"/>